<gene>
    <name evidence="2" type="ORF">C8F04DRAFT_1190505</name>
</gene>
<dbReference type="Proteomes" id="UP001218188">
    <property type="component" value="Unassembled WGS sequence"/>
</dbReference>
<dbReference type="EMBL" id="JARJCM010000138">
    <property type="protein sequence ID" value="KAJ7026442.1"/>
    <property type="molecule type" value="Genomic_DNA"/>
</dbReference>
<feature type="compositionally biased region" description="Basic and acidic residues" evidence="1">
    <location>
        <begin position="375"/>
        <end position="400"/>
    </location>
</feature>
<protein>
    <submittedName>
        <fullName evidence="2">Uncharacterized protein</fullName>
    </submittedName>
</protein>
<evidence type="ECO:0000256" key="1">
    <source>
        <dbReference type="SAM" id="MobiDB-lite"/>
    </source>
</evidence>
<feature type="region of interest" description="Disordered" evidence="1">
    <location>
        <begin position="370"/>
        <end position="403"/>
    </location>
</feature>
<evidence type="ECO:0000313" key="2">
    <source>
        <dbReference type="EMBL" id="KAJ7026442.1"/>
    </source>
</evidence>
<comment type="caution">
    <text evidence="2">The sequence shown here is derived from an EMBL/GenBank/DDBJ whole genome shotgun (WGS) entry which is preliminary data.</text>
</comment>
<dbReference type="AlphaFoldDB" id="A0AAD6SJ56"/>
<name>A0AAD6SJ56_9AGAR</name>
<evidence type="ECO:0000313" key="3">
    <source>
        <dbReference type="Proteomes" id="UP001218188"/>
    </source>
</evidence>
<reference evidence="2" key="1">
    <citation type="submission" date="2023-03" db="EMBL/GenBank/DDBJ databases">
        <title>Massive genome expansion in bonnet fungi (Mycena s.s.) driven by repeated elements and novel gene families across ecological guilds.</title>
        <authorList>
            <consortium name="Lawrence Berkeley National Laboratory"/>
            <person name="Harder C.B."/>
            <person name="Miyauchi S."/>
            <person name="Viragh M."/>
            <person name="Kuo A."/>
            <person name="Thoen E."/>
            <person name="Andreopoulos B."/>
            <person name="Lu D."/>
            <person name="Skrede I."/>
            <person name="Drula E."/>
            <person name="Henrissat B."/>
            <person name="Morin E."/>
            <person name="Kohler A."/>
            <person name="Barry K."/>
            <person name="LaButti K."/>
            <person name="Morin E."/>
            <person name="Salamov A."/>
            <person name="Lipzen A."/>
            <person name="Mereny Z."/>
            <person name="Hegedus B."/>
            <person name="Baldrian P."/>
            <person name="Stursova M."/>
            <person name="Weitz H."/>
            <person name="Taylor A."/>
            <person name="Grigoriev I.V."/>
            <person name="Nagy L.G."/>
            <person name="Martin F."/>
            <person name="Kauserud H."/>
        </authorList>
    </citation>
    <scope>NUCLEOTIDE SEQUENCE</scope>
    <source>
        <strain evidence="2">CBHHK200</strain>
    </source>
</reference>
<sequence length="936" mass="108262">MSILPSRPIHGHYCHNREHVFTVHHGSSQTVLKTPLPDQARPLDSDYDRVPRFRELRYISLEFVYLMWVPKHNPFHLQGLRTLNYPRHRLPIVKEEEGWCLAKDVREDWLTLECTLRNLGRAMLKLGPQRWLHTIISPWFFPGRFKFMRKFQTEEAARLAAWYSIDNFLPLIAYATFGFWCMAVWVVEELEKNNNPPDWRSKVIEATNIKPALLDIFEDSLADWPAIDRVGGLYHVQSRRGLTPDEREKRAEMERLLERVLHCPWPIPLYVYWGAHPGQFLASELQKPFEKVVPSQTDLLDFDARRSPSFNFVEYILPHPGFEWVRVTTVTDASPGAIQAPSVQPVVTAPFPVRPPTSQQKHGESIQAFFHRRRESNSKKAATESSEQRHRRKQLDDRAKKGGVPKKAHVFYWEKRDGHYIRLPATRAEFEDMWADYPASQRRFDSFRNEWDLADIFADGDPVFGDDFEQPPSFDSDDEDMDDHPHIPRDVLQAAAAHMPSTSDGMDLVDQQHPVVEDRDFEFDVTSIMALGPDYQENDVPKPDGAKDSEKYLQIIHRNRDLAPRKDDPIYESIGETLLDTLFRRFGFLPPPTLGTFRLREPTEHFDVDKDLANLLGRERGQTTKDATTARGWGSIEMLKINNQIPVDSPFSIKAEKLRSMSNRAEEQHYFVLRRKGVDRLGQETPSRSCAKDGGPDLRDIIGHLIARGIPFWHAVTSAEIMPAVPAEPAGERRKGYRPDLSSGHGFRPAGHVFDEIDYTAYKASRDTRLLHTPRGRIGLQYGGIIARLTREEVSDEDFHRQIGDDLYDVGDCLWDGTSGHSYWYDRLWDREIDLLCGVYHLGTGQKRADDTDQTAAVSWWPRPSAWARGSLAASWWTPQCEDDFYKRRLSHFENRVYSLTNATKWRSNLKYRVSIKKCCDGYEVWASDLFKSNKI</sequence>
<proteinExistence type="predicted"/>
<keyword evidence="3" id="KW-1185">Reference proteome</keyword>
<accession>A0AAD6SJ56</accession>
<organism evidence="2 3">
    <name type="scientific">Mycena alexandri</name>
    <dbReference type="NCBI Taxonomy" id="1745969"/>
    <lineage>
        <taxon>Eukaryota</taxon>
        <taxon>Fungi</taxon>
        <taxon>Dikarya</taxon>
        <taxon>Basidiomycota</taxon>
        <taxon>Agaricomycotina</taxon>
        <taxon>Agaricomycetes</taxon>
        <taxon>Agaricomycetidae</taxon>
        <taxon>Agaricales</taxon>
        <taxon>Marasmiineae</taxon>
        <taxon>Mycenaceae</taxon>
        <taxon>Mycena</taxon>
    </lineage>
</organism>